<dbReference type="SUPFAM" id="SSF48350">
    <property type="entry name" value="GTPase activation domain, GAP"/>
    <property type="match status" value="1"/>
</dbReference>
<name>T1KEQ5_TETUR</name>
<keyword evidence="3" id="KW-1185">Reference proteome</keyword>
<dbReference type="PROSITE" id="PS50238">
    <property type="entry name" value="RHOGAP"/>
    <property type="match status" value="1"/>
</dbReference>
<dbReference type="FunFam" id="1.10.555.10:FF:000032">
    <property type="entry name" value="Uncharacterized protein, isoform E"/>
    <property type="match status" value="1"/>
</dbReference>
<dbReference type="EMBL" id="CAEY01000028">
    <property type="status" value="NOT_ANNOTATED_CDS"/>
    <property type="molecule type" value="Genomic_DNA"/>
</dbReference>
<evidence type="ECO:0000313" key="2">
    <source>
        <dbReference type="EnsemblMetazoa" id="tetur10g00370.1"/>
    </source>
</evidence>
<dbReference type="Pfam" id="PF00620">
    <property type="entry name" value="RhoGAP"/>
    <property type="match status" value="1"/>
</dbReference>
<dbReference type="AlphaFoldDB" id="T1KEQ5"/>
<dbReference type="GO" id="GO:0007165">
    <property type="term" value="P:signal transduction"/>
    <property type="evidence" value="ECO:0007669"/>
    <property type="project" value="InterPro"/>
</dbReference>
<dbReference type="PANTHER" id="PTHR23179:SF27">
    <property type="entry name" value="RHO GTPASE ACTIVATING PROTEIN AT 71E, ISOFORM D"/>
    <property type="match status" value="1"/>
</dbReference>
<dbReference type="EnsemblMetazoa" id="tetur10g00370.1">
    <property type="protein sequence ID" value="tetur10g00370.1"/>
    <property type="gene ID" value="tetur10g00370"/>
</dbReference>
<dbReference type="CDD" id="cd00159">
    <property type="entry name" value="RhoGAP"/>
    <property type="match status" value="1"/>
</dbReference>
<dbReference type="InterPro" id="IPR000198">
    <property type="entry name" value="RhoGAP_dom"/>
</dbReference>
<evidence type="ECO:0000313" key="3">
    <source>
        <dbReference type="Proteomes" id="UP000015104"/>
    </source>
</evidence>
<protein>
    <recommendedName>
        <fullName evidence="1">Rho-GAP domain-containing protein</fullName>
    </recommendedName>
</protein>
<feature type="domain" description="Rho-GAP" evidence="1">
    <location>
        <begin position="22"/>
        <end position="215"/>
    </location>
</feature>
<organism evidence="2 3">
    <name type="scientific">Tetranychus urticae</name>
    <name type="common">Two-spotted spider mite</name>
    <dbReference type="NCBI Taxonomy" id="32264"/>
    <lineage>
        <taxon>Eukaryota</taxon>
        <taxon>Metazoa</taxon>
        <taxon>Ecdysozoa</taxon>
        <taxon>Arthropoda</taxon>
        <taxon>Chelicerata</taxon>
        <taxon>Arachnida</taxon>
        <taxon>Acari</taxon>
        <taxon>Acariformes</taxon>
        <taxon>Trombidiformes</taxon>
        <taxon>Prostigmata</taxon>
        <taxon>Eleutherengona</taxon>
        <taxon>Raphignathae</taxon>
        <taxon>Tetranychoidea</taxon>
        <taxon>Tetranychidae</taxon>
        <taxon>Tetranychus</taxon>
    </lineage>
</organism>
<accession>T1KEQ5</accession>
<dbReference type="eggNOG" id="KOG4724">
    <property type="taxonomic scope" value="Eukaryota"/>
</dbReference>
<dbReference type="STRING" id="32264.T1KEQ5"/>
<dbReference type="GO" id="GO:0005096">
    <property type="term" value="F:GTPase activator activity"/>
    <property type="evidence" value="ECO:0007669"/>
    <property type="project" value="TreeGrafter"/>
</dbReference>
<dbReference type="Proteomes" id="UP000015104">
    <property type="component" value="Unassembled WGS sequence"/>
</dbReference>
<proteinExistence type="predicted"/>
<dbReference type="InterPro" id="IPR008936">
    <property type="entry name" value="Rho_GTPase_activation_prot"/>
</dbReference>
<evidence type="ECO:0000259" key="1">
    <source>
        <dbReference type="PROSITE" id="PS50238"/>
    </source>
</evidence>
<dbReference type="SMART" id="SM00324">
    <property type="entry name" value="RhoGAP"/>
    <property type="match status" value="1"/>
</dbReference>
<reference evidence="2" key="2">
    <citation type="submission" date="2015-06" db="UniProtKB">
        <authorList>
            <consortium name="EnsemblMetazoa"/>
        </authorList>
    </citation>
    <scope>IDENTIFICATION</scope>
</reference>
<reference evidence="3" key="1">
    <citation type="submission" date="2011-08" db="EMBL/GenBank/DDBJ databases">
        <authorList>
            <person name="Rombauts S."/>
        </authorList>
    </citation>
    <scope>NUCLEOTIDE SEQUENCE</scope>
    <source>
        <strain evidence="3">London</strain>
    </source>
</reference>
<dbReference type="HOGENOM" id="CLU_069700_0_0_1"/>
<dbReference type="PANTHER" id="PTHR23179">
    <property type="entry name" value="T-CELL ACTIVATION RHO GTPASE ACTIVATING PROTEIN-RELATED"/>
    <property type="match status" value="1"/>
</dbReference>
<dbReference type="Gene3D" id="1.10.555.10">
    <property type="entry name" value="Rho GTPase activation protein"/>
    <property type="match status" value="1"/>
</dbReference>
<sequence length="325" mass="36526">MLSRILPLCNHNYYIERVKFGVPLDQVCCIHNDIPGPLLILILKLNKEGPYKKDVFRAPGHQANMKKLIHFLQTGRLVNIDNFSVYTIASVLKKFLRKLPGGIFGHEAESRLFEIIEKEDTEEKREEINRLITSLPPVHQHLLVLLFGTFRAIASTSKKANTGMTSEALGVSVAPSFLQSCVSDGCKIAKMEDVHRYKVATMIMKFLIDNFGVSNLFGRENYEYYARISGRVLKVEENWIFAFKYPPDSFVSPISSCEECQSTPTLCPSSASEVSSSACKAVDKGAILADDVYARLSMSLEESFFKDSSLLMQISIHLAHAFIFN</sequence>